<gene>
    <name evidence="1" type="ORF">M8231_09725</name>
</gene>
<evidence type="ECO:0000313" key="2">
    <source>
        <dbReference type="Proteomes" id="UP001055429"/>
    </source>
</evidence>
<name>A0ABY4SJT7_9CAUL</name>
<dbReference type="RefSeq" id="WP_250201367.1">
    <property type="nucleotide sequence ID" value="NZ_CP097649.1"/>
</dbReference>
<reference evidence="1" key="1">
    <citation type="submission" date="2022-05" db="EMBL/GenBank/DDBJ databases">
        <title>Brevundimonas albigilva TT17 genome sequence.</title>
        <authorList>
            <person name="Lee K."/>
            <person name="Son H."/>
        </authorList>
    </citation>
    <scope>NUCLEOTIDE SEQUENCE</scope>
    <source>
        <strain evidence="1">TT17</strain>
    </source>
</reference>
<keyword evidence="2" id="KW-1185">Reference proteome</keyword>
<dbReference type="EMBL" id="CP097649">
    <property type="protein sequence ID" value="URI14106.1"/>
    <property type="molecule type" value="Genomic_DNA"/>
</dbReference>
<sequence>MTIFLSEDDVAYFDALTKRAAGAAAPRRQTIIFRDGSEPRRNDCHANAARRAAEDPAVVPVHGWLIETNHGGFRRLAAHSLLRDGAGTLIDITPIDQEGLAFIEHEGSAADFFALLPRFNSITWPPPQML</sequence>
<proteinExistence type="predicted"/>
<dbReference type="Proteomes" id="UP001055429">
    <property type="component" value="Chromosome"/>
</dbReference>
<evidence type="ECO:0000313" key="1">
    <source>
        <dbReference type="EMBL" id="URI14106.1"/>
    </source>
</evidence>
<protein>
    <submittedName>
        <fullName evidence="1">Uncharacterized protein</fullName>
    </submittedName>
</protein>
<accession>A0ABY4SJT7</accession>
<organism evidence="1 2">
    <name type="scientific">Brevundimonas albigilva</name>
    <dbReference type="NCBI Taxonomy" id="1312364"/>
    <lineage>
        <taxon>Bacteria</taxon>
        <taxon>Pseudomonadati</taxon>
        <taxon>Pseudomonadota</taxon>
        <taxon>Alphaproteobacteria</taxon>
        <taxon>Caulobacterales</taxon>
        <taxon>Caulobacteraceae</taxon>
        <taxon>Brevundimonas</taxon>
    </lineage>
</organism>